<keyword evidence="8 10" id="KW-0460">Magnesium</keyword>
<dbReference type="FunFam" id="1.10.20.140:FF:000001">
    <property type="entry name" value="tRNA dimethylallyltransferase"/>
    <property type="match status" value="1"/>
</dbReference>
<evidence type="ECO:0000256" key="6">
    <source>
        <dbReference type="ARBA" id="ARBA00022741"/>
    </source>
</evidence>
<evidence type="ECO:0000256" key="9">
    <source>
        <dbReference type="ARBA" id="ARBA00049563"/>
    </source>
</evidence>
<dbReference type="InterPro" id="IPR027417">
    <property type="entry name" value="P-loop_NTPase"/>
</dbReference>
<comment type="caution">
    <text evidence="10">Lacks conserved residue(s) required for the propagation of feature annotation.</text>
</comment>
<comment type="catalytic activity">
    <reaction evidence="9 10 11">
        <text>adenosine(37) in tRNA + dimethylallyl diphosphate = N(6)-dimethylallyladenosine(37) in tRNA + diphosphate</text>
        <dbReference type="Rhea" id="RHEA:26482"/>
        <dbReference type="Rhea" id="RHEA-COMP:10162"/>
        <dbReference type="Rhea" id="RHEA-COMP:10375"/>
        <dbReference type="ChEBI" id="CHEBI:33019"/>
        <dbReference type="ChEBI" id="CHEBI:57623"/>
        <dbReference type="ChEBI" id="CHEBI:74411"/>
        <dbReference type="ChEBI" id="CHEBI:74415"/>
        <dbReference type="EC" id="2.5.1.75"/>
    </reaction>
</comment>
<evidence type="ECO:0000256" key="1">
    <source>
        <dbReference type="ARBA" id="ARBA00001946"/>
    </source>
</evidence>
<gene>
    <name evidence="10" type="primary">miaA</name>
</gene>
<sequence>MPTPKAFALLGPTAGGKTALALKIAETLPVEIISLDSALVYRDMDIGTAKPSASERAFVPHHLIDIIPPTESYSAARFVEDCTRLVGEISSRGRFALIVGGTMMYFRALTQGLNDLPEADACLRADLDEQKQMYGLDFLYRTLQKVDPETACRLKPNDSQRIERALEVYYLTGKPMSEHLGRQSPHTLPFDLHTAALIPENRARLHENIALRFHLMLEQGFIGEVENLRRRYPGLTADSPAIRCVGYRQAWKYLDGKTDFPAFVEKGIAATRQLAKRQLTWLRKTPLDCVADPFSDGTSCTRLIEAAKRFFGA</sequence>
<dbReference type="SUPFAM" id="SSF52540">
    <property type="entry name" value="P-loop containing nucleoside triphosphate hydrolases"/>
    <property type="match status" value="1"/>
</dbReference>
<dbReference type="GO" id="GO:0005524">
    <property type="term" value="F:ATP binding"/>
    <property type="evidence" value="ECO:0007669"/>
    <property type="project" value="UniProtKB-UniRule"/>
</dbReference>
<proteinExistence type="inferred from homology"/>
<dbReference type="HAMAP" id="MF_00185">
    <property type="entry name" value="IPP_trans"/>
    <property type="match status" value="1"/>
</dbReference>
<comment type="cofactor">
    <cofactor evidence="1 10">
        <name>Mg(2+)</name>
        <dbReference type="ChEBI" id="CHEBI:18420"/>
    </cofactor>
</comment>
<feature type="region of interest" description="Interaction with substrate tRNA" evidence="10">
    <location>
        <begin position="36"/>
        <end position="39"/>
    </location>
</feature>
<comment type="similarity">
    <text evidence="3 10 13">Belongs to the IPP transferase family.</text>
</comment>
<keyword evidence="6 10" id="KW-0547">Nucleotide-binding</keyword>
<evidence type="ECO:0000256" key="2">
    <source>
        <dbReference type="ARBA" id="ARBA00003213"/>
    </source>
</evidence>
<dbReference type="PANTHER" id="PTHR11088:SF60">
    <property type="entry name" value="TRNA DIMETHYLALLYLTRANSFERASE"/>
    <property type="match status" value="1"/>
</dbReference>
<evidence type="ECO:0000256" key="12">
    <source>
        <dbReference type="RuleBase" id="RU003784"/>
    </source>
</evidence>
<comment type="function">
    <text evidence="2 10 12">Catalyzes the transfer of a dimethylallyl group onto the adenine at position 37 in tRNAs that read codons beginning with uridine, leading to the formation of N6-(dimethylallyl)adenosine (i(6)A).</text>
</comment>
<evidence type="ECO:0000256" key="7">
    <source>
        <dbReference type="ARBA" id="ARBA00022840"/>
    </source>
</evidence>
<evidence type="ECO:0000313" key="14">
    <source>
        <dbReference type="EMBL" id="CRY99372.1"/>
    </source>
</evidence>
<feature type="binding site" evidence="10">
    <location>
        <begin position="11"/>
        <end position="18"/>
    </location>
    <ligand>
        <name>ATP</name>
        <dbReference type="ChEBI" id="CHEBI:30616"/>
    </ligand>
</feature>
<dbReference type="EC" id="2.5.1.75" evidence="10"/>
<feature type="binding site" evidence="10">
    <location>
        <begin position="13"/>
        <end position="18"/>
    </location>
    <ligand>
        <name>substrate</name>
    </ligand>
</feature>
<evidence type="ECO:0000256" key="5">
    <source>
        <dbReference type="ARBA" id="ARBA00022694"/>
    </source>
</evidence>
<dbReference type="AlphaFoldDB" id="A0A0H5QBH6"/>
<feature type="region of interest" description="Interaction with substrate tRNA" evidence="10">
    <location>
        <begin position="243"/>
        <end position="248"/>
    </location>
</feature>
<keyword evidence="7 10" id="KW-0067">ATP-binding</keyword>
<dbReference type="Gene3D" id="1.10.20.140">
    <property type="match status" value="1"/>
</dbReference>
<protein>
    <recommendedName>
        <fullName evidence="10">tRNA dimethylallyltransferase</fullName>
        <ecNumber evidence="10">2.5.1.75</ecNumber>
    </recommendedName>
    <alternativeName>
        <fullName evidence="10">Dimethylallyl diphosphate:tRNA dimethylallyltransferase</fullName>
        <shortName evidence="10">DMAPP:tRNA dimethylallyltransferase</shortName>
        <shortName evidence="10">DMATase</shortName>
    </alternativeName>
    <alternativeName>
        <fullName evidence="10">Isopentenyl-diphosphate:tRNA isopentenyltransferase</fullName>
        <shortName evidence="10">IPP transferase</shortName>
        <shortName evidence="10">IPPT</shortName>
        <shortName evidence="10">IPTase</shortName>
    </alternativeName>
</protein>
<dbReference type="InterPro" id="IPR039657">
    <property type="entry name" value="Dimethylallyltransferase"/>
</dbReference>
<reference evidence="14 15" key="1">
    <citation type="submission" date="2014-11" db="EMBL/GenBank/DDBJ databases">
        <authorList>
            <person name="Diene M.Seydina."/>
        </authorList>
    </citation>
    <scope>NUCLEOTIDE SEQUENCE [LARGE SCALE GENOMIC DNA]</scope>
    <source>
        <strain evidence="14 15">Neisseria meningitidis CHUV</strain>
    </source>
</reference>
<evidence type="ECO:0000256" key="8">
    <source>
        <dbReference type="ARBA" id="ARBA00022842"/>
    </source>
</evidence>
<organism evidence="14 15">
    <name type="scientific">Neisseria meningitidis serogroup B</name>
    <dbReference type="NCBI Taxonomy" id="491"/>
    <lineage>
        <taxon>Bacteria</taxon>
        <taxon>Pseudomonadati</taxon>
        <taxon>Pseudomonadota</taxon>
        <taxon>Betaproteobacteria</taxon>
        <taxon>Neisseriales</taxon>
        <taxon>Neisseriaceae</taxon>
        <taxon>Neisseria</taxon>
    </lineage>
</organism>
<dbReference type="InterPro" id="IPR018022">
    <property type="entry name" value="IPT"/>
</dbReference>
<dbReference type="EMBL" id="CVTF01000066">
    <property type="protein sequence ID" value="CRY99372.1"/>
    <property type="molecule type" value="Genomic_DNA"/>
</dbReference>
<evidence type="ECO:0000256" key="11">
    <source>
        <dbReference type="RuleBase" id="RU003783"/>
    </source>
</evidence>
<dbReference type="Gene3D" id="3.40.50.300">
    <property type="entry name" value="P-loop containing nucleotide triphosphate hydrolases"/>
    <property type="match status" value="1"/>
</dbReference>
<evidence type="ECO:0000256" key="13">
    <source>
        <dbReference type="RuleBase" id="RU003785"/>
    </source>
</evidence>
<dbReference type="NCBIfam" id="TIGR00174">
    <property type="entry name" value="miaA"/>
    <property type="match status" value="1"/>
</dbReference>
<dbReference type="PANTHER" id="PTHR11088">
    <property type="entry name" value="TRNA DIMETHYLALLYLTRANSFERASE"/>
    <property type="match status" value="1"/>
</dbReference>
<feature type="site" description="Interaction with substrate tRNA" evidence="10">
    <location>
        <position position="124"/>
    </location>
</feature>
<dbReference type="GO" id="GO:0006400">
    <property type="term" value="P:tRNA modification"/>
    <property type="evidence" value="ECO:0007669"/>
    <property type="project" value="TreeGrafter"/>
</dbReference>
<evidence type="ECO:0000313" key="15">
    <source>
        <dbReference type="Proteomes" id="UP000182715"/>
    </source>
</evidence>
<accession>A0A0H5QBH6</accession>
<dbReference type="GO" id="GO:0052381">
    <property type="term" value="F:tRNA dimethylallyltransferase activity"/>
    <property type="evidence" value="ECO:0007669"/>
    <property type="project" value="UniProtKB-UniRule"/>
</dbReference>
<feature type="region of interest" description="Interaction with substrate tRNA" evidence="10">
    <location>
        <begin position="160"/>
        <end position="164"/>
    </location>
</feature>
<evidence type="ECO:0000256" key="4">
    <source>
        <dbReference type="ARBA" id="ARBA00022679"/>
    </source>
</evidence>
<dbReference type="Proteomes" id="UP000182715">
    <property type="component" value="Unassembled WGS sequence"/>
</dbReference>
<comment type="subunit">
    <text evidence="10">Monomer.</text>
</comment>
<dbReference type="Pfam" id="PF01715">
    <property type="entry name" value="IPPT"/>
    <property type="match status" value="1"/>
</dbReference>
<evidence type="ECO:0000256" key="3">
    <source>
        <dbReference type="ARBA" id="ARBA00005842"/>
    </source>
</evidence>
<keyword evidence="4 10" id="KW-0808">Transferase</keyword>
<name>A0A0H5QBH6_NEIMI</name>
<evidence type="ECO:0000256" key="10">
    <source>
        <dbReference type="HAMAP-Rule" id="MF_00185"/>
    </source>
</evidence>
<feature type="site" description="Interaction with substrate tRNA" evidence="10">
    <location>
        <position position="102"/>
    </location>
</feature>
<keyword evidence="5 10" id="KW-0819">tRNA processing</keyword>